<name>A0AAD8EFF4_DIPPU</name>
<keyword evidence="2" id="KW-1185">Reference proteome</keyword>
<organism evidence="1 2">
    <name type="scientific">Diploptera punctata</name>
    <name type="common">Pacific beetle cockroach</name>
    <dbReference type="NCBI Taxonomy" id="6984"/>
    <lineage>
        <taxon>Eukaryota</taxon>
        <taxon>Metazoa</taxon>
        <taxon>Ecdysozoa</taxon>
        <taxon>Arthropoda</taxon>
        <taxon>Hexapoda</taxon>
        <taxon>Insecta</taxon>
        <taxon>Pterygota</taxon>
        <taxon>Neoptera</taxon>
        <taxon>Polyneoptera</taxon>
        <taxon>Dictyoptera</taxon>
        <taxon>Blattodea</taxon>
        <taxon>Blaberoidea</taxon>
        <taxon>Blaberidae</taxon>
        <taxon>Diplopterinae</taxon>
        <taxon>Diploptera</taxon>
    </lineage>
</organism>
<evidence type="ECO:0000313" key="1">
    <source>
        <dbReference type="EMBL" id="KAJ9588388.1"/>
    </source>
</evidence>
<proteinExistence type="predicted"/>
<evidence type="ECO:0000313" key="2">
    <source>
        <dbReference type="Proteomes" id="UP001233999"/>
    </source>
</evidence>
<dbReference type="Proteomes" id="UP001233999">
    <property type="component" value="Unassembled WGS sequence"/>
</dbReference>
<gene>
    <name evidence="1" type="ORF">L9F63_018258</name>
</gene>
<feature type="non-terminal residue" evidence="1">
    <location>
        <position position="1"/>
    </location>
</feature>
<comment type="caution">
    <text evidence="1">The sequence shown here is derived from an EMBL/GenBank/DDBJ whole genome shotgun (WGS) entry which is preliminary data.</text>
</comment>
<sequence length="88" mass="9756">MNPISSILLKIEDLLKLEDPRSLKFPDVLPEIADFLVVMKGLEGPWVTIKLIFQEWKGVATLFVLYANYGIGERGSHEHGGTGPPVPL</sequence>
<protein>
    <submittedName>
        <fullName evidence="1">Uncharacterized protein</fullName>
    </submittedName>
</protein>
<reference evidence="1" key="2">
    <citation type="submission" date="2023-05" db="EMBL/GenBank/DDBJ databases">
        <authorList>
            <person name="Fouks B."/>
        </authorList>
    </citation>
    <scope>NUCLEOTIDE SEQUENCE</scope>
    <source>
        <strain evidence="1">Stay&amp;Tobe</strain>
        <tissue evidence="1">Testes</tissue>
    </source>
</reference>
<accession>A0AAD8EFF4</accession>
<reference evidence="1" key="1">
    <citation type="journal article" date="2023" name="IScience">
        <title>Live-bearing cockroach genome reveals convergent evolutionary mechanisms linked to viviparity in insects and beyond.</title>
        <authorList>
            <person name="Fouks B."/>
            <person name="Harrison M.C."/>
            <person name="Mikhailova A.A."/>
            <person name="Marchal E."/>
            <person name="English S."/>
            <person name="Carruthers M."/>
            <person name="Jennings E.C."/>
            <person name="Chiamaka E.L."/>
            <person name="Frigard R.A."/>
            <person name="Pippel M."/>
            <person name="Attardo G.M."/>
            <person name="Benoit J.B."/>
            <person name="Bornberg-Bauer E."/>
            <person name="Tobe S.S."/>
        </authorList>
    </citation>
    <scope>NUCLEOTIDE SEQUENCE</scope>
    <source>
        <strain evidence="1">Stay&amp;Tobe</strain>
    </source>
</reference>
<dbReference type="AlphaFoldDB" id="A0AAD8EFF4"/>
<dbReference type="EMBL" id="JASPKZ010005685">
    <property type="protein sequence ID" value="KAJ9588388.1"/>
    <property type="molecule type" value="Genomic_DNA"/>
</dbReference>